<accession>A0A512DZX1</accession>
<gene>
    <name evidence="2" type="ORF">SAE02_61690</name>
</gene>
<protein>
    <submittedName>
        <fullName evidence="2">Uncharacterized protein</fullName>
    </submittedName>
</protein>
<comment type="caution">
    <text evidence="2">The sequence shown here is derived from an EMBL/GenBank/DDBJ whole genome shotgun (WGS) entry which is preliminary data.</text>
</comment>
<dbReference type="EMBL" id="BJYZ01000034">
    <property type="protein sequence ID" value="GEO42021.1"/>
    <property type="molecule type" value="Genomic_DNA"/>
</dbReference>
<organism evidence="2 3">
    <name type="scientific">Skermanella aerolata</name>
    <dbReference type="NCBI Taxonomy" id="393310"/>
    <lineage>
        <taxon>Bacteria</taxon>
        <taxon>Pseudomonadati</taxon>
        <taxon>Pseudomonadota</taxon>
        <taxon>Alphaproteobacteria</taxon>
        <taxon>Rhodospirillales</taxon>
        <taxon>Azospirillaceae</taxon>
        <taxon>Skermanella</taxon>
    </lineage>
</organism>
<dbReference type="Proteomes" id="UP000321523">
    <property type="component" value="Unassembled WGS sequence"/>
</dbReference>
<dbReference type="RefSeq" id="WP_147041038.1">
    <property type="nucleotide sequence ID" value="NZ_BJYZ01000034.1"/>
</dbReference>
<name>A0A512DZX1_9PROT</name>
<evidence type="ECO:0000313" key="3">
    <source>
        <dbReference type="Proteomes" id="UP000321523"/>
    </source>
</evidence>
<reference evidence="2 3" key="1">
    <citation type="submission" date="2019-07" db="EMBL/GenBank/DDBJ databases">
        <title>Whole genome shotgun sequence of Skermanella aerolata NBRC 106429.</title>
        <authorList>
            <person name="Hosoyama A."/>
            <person name="Uohara A."/>
            <person name="Ohji S."/>
            <person name="Ichikawa N."/>
        </authorList>
    </citation>
    <scope>NUCLEOTIDE SEQUENCE [LARGE SCALE GENOMIC DNA]</scope>
    <source>
        <strain evidence="2 3">NBRC 106429</strain>
    </source>
</reference>
<dbReference type="AlphaFoldDB" id="A0A512DZX1"/>
<evidence type="ECO:0000256" key="1">
    <source>
        <dbReference type="SAM" id="MobiDB-lite"/>
    </source>
</evidence>
<proteinExistence type="predicted"/>
<keyword evidence="3" id="KW-1185">Reference proteome</keyword>
<feature type="region of interest" description="Disordered" evidence="1">
    <location>
        <begin position="1"/>
        <end position="20"/>
    </location>
</feature>
<sequence length="232" mass="26465">MPQKVGKTHPPQETEPQNASETIPSRIIAMVHISAACLFQKMLETFGTAVALRGVWMGTEYMAAKINPKLLDEERVFYCIGTECLCVLLWIHECRQYGNVPRSDDVRQYLKTLQMENCIDFAMAASETQRISHFYIGFAHMMASQVDTVRDAISNDAAIDWKAFDRVLDGARTAIEKGFLNKDKMFRVMEEESIRRPDLKKEKDRLSGFIGSSRSRFRTSLIHSIEVILIPP</sequence>
<evidence type="ECO:0000313" key="2">
    <source>
        <dbReference type="EMBL" id="GEO42021.1"/>
    </source>
</evidence>